<dbReference type="InterPro" id="IPR036390">
    <property type="entry name" value="WH_DNA-bd_sf"/>
</dbReference>
<keyword evidence="3" id="KW-0238">DNA-binding</keyword>
<dbReference type="PROSITE" id="PS50931">
    <property type="entry name" value="HTH_LYSR"/>
    <property type="match status" value="1"/>
</dbReference>
<comment type="similarity">
    <text evidence="1">Belongs to the LysR transcriptional regulatory family.</text>
</comment>
<reference evidence="6 7" key="1">
    <citation type="submission" date="2013-05" db="EMBL/GenBank/DDBJ databases">
        <title>Complete genome sequence of the lipase-producing bacterium Photobacterium gaetbulicola Gung47.</title>
        <authorList>
            <person name="Kim Y.-O."/>
        </authorList>
    </citation>
    <scope>NUCLEOTIDE SEQUENCE [LARGE SCALE GENOMIC DNA]</scope>
    <source>
        <strain evidence="6 7">Gung47</strain>
    </source>
</reference>
<protein>
    <submittedName>
        <fullName evidence="6">Putative LysR family transcriptional regulator</fullName>
    </submittedName>
</protein>
<dbReference type="PANTHER" id="PTHR30346">
    <property type="entry name" value="TRANSCRIPTIONAL DUAL REGULATOR HCAR-RELATED"/>
    <property type="match status" value="1"/>
</dbReference>
<evidence type="ECO:0000259" key="5">
    <source>
        <dbReference type="PROSITE" id="PS50931"/>
    </source>
</evidence>
<keyword evidence="4" id="KW-0804">Transcription</keyword>
<dbReference type="SUPFAM" id="SSF46785">
    <property type="entry name" value="Winged helix' DNA-binding domain"/>
    <property type="match status" value="1"/>
</dbReference>
<name>A0A0C5W131_9GAMM</name>
<dbReference type="SUPFAM" id="SSF53850">
    <property type="entry name" value="Periplasmic binding protein-like II"/>
    <property type="match status" value="1"/>
</dbReference>
<dbReference type="GO" id="GO:0003700">
    <property type="term" value="F:DNA-binding transcription factor activity"/>
    <property type="evidence" value="ECO:0007669"/>
    <property type="project" value="InterPro"/>
</dbReference>
<dbReference type="Gene3D" id="1.10.10.10">
    <property type="entry name" value="Winged helix-like DNA-binding domain superfamily/Winged helix DNA-binding domain"/>
    <property type="match status" value="1"/>
</dbReference>
<dbReference type="InterPro" id="IPR000847">
    <property type="entry name" value="LysR_HTH_N"/>
</dbReference>
<evidence type="ECO:0000256" key="4">
    <source>
        <dbReference type="ARBA" id="ARBA00023163"/>
    </source>
</evidence>
<dbReference type="PANTHER" id="PTHR30346:SF0">
    <property type="entry name" value="HCA OPERON TRANSCRIPTIONAL ACTIVATOR HCAR"/>
    <property type="match status" value="1"/>
</dbReference>
<dbReference type="Gene3D" id="3.40.190.10">
    <property type="entry name" value="Periplasmic binding protein-like II"/>
    <property type="match status" value="2"/>
</dbReference>
<feature type="domain" description="HTH lysR-type" evidence="5">
    <location>
        <begin position="5"/>
        <end position="62"/>
    </location>
</feature>
<dbReference type="Pfam" id="PF00126">
    <property type="entry name" value="HTH_1"/>
    <property type="match status" value="1"/>
</dbReference>
<evidence type="ECO:0000256" key="3">
    <source>
        <dbReference type="ARBA" id="ARBA00023125"/>
    </source>
</evidence>
<gene>
    <name evidence="6" type="ORF">H744_1c0018</name>
</gene>
<evidence type="ECO:0000256" key="1">
    <source>
        <dbReference type="ARBA" id="ARBA00009437"/>
    </source>
</evidence>
<dbReference type="EMBL" id="CP005973">
    <property type="protein sequence ID" value="AJR05051.1"/>
    <property type="molecule type" value="Genomic_DNA"/>
</dbReference>
<dbReference type="FunFam" id="1.10.10.10:FF:000001">
    <property type="entry name" value="LysR family transcriptional regulator"/>
    <property type="match status" value="1"/>
</dbReference>
<dbReference type="GO" id="GO:0003677">
    <property type="term" value="F:DNA binding"/>
    <property type="evidence" value="ECO:0007669"/>
    <property type="project" value="UniProtKB-KW"/>
</dbReference>
<dbReference type="KEGG" id="pgb:H744_1c0018"/>
<dbReference type="AlphaFoldDB" id="A0A0C5W131"/>
<dbReference type="PRINTS" id="PR00039">
    <property type="entry name" value="HTHLYSR"/>
</dbReference>
<keyword evidence="2" id="KW-0805">Transcription regulation</keyword>
<dbReference type="InterPro" id="IPR005119">
    <property type="entry name" value="LysR_subst-bd"/>
</dbReference>
<dbReference type="Proteomes" id="UP000032303">
    <property type="component" value="Chromosome 1"/>
</dbReference>
<dbReference type="STRING" id="658445.H744_1c0018"/>
<dbReference type="Pfam" id="PF03466">
    <property type="entry name" value="LysR_substrate"/>
    <property type="match status" value="1"/>
</dbReference>
<evidence type="ECO:0000313" key="6">
    <source>
        <dbReference type="EMBL" id="AJR05051.1"/>
    </source>
</evidence>
<evidence type="ECO:0000313" key="7">
    <source>
        <dbReference type="Proteomes" id="UP000032303"/>
    </source>
</evidence>
<dbReference type="CDD" id="cd08414">
    <property type="entry name" value="PBP2_LTTR_aromatics_like"/>
    <property type="match status" value="1"/>
</dbReference>
<proteinExistence type="inferred from homology"/>
<sequence length="307" mass="34880">MGSWMDIKTLRTFITVAKLKNFSAAARELHTVQPTVSRHVSELENELGVKLFQRTTHQVELTKAGEALLPEALNIIANDQRVKSLVGQTTEQGECQINIGYLATACSFFLPHLLSSFMASNPNIQTNLFEMTADEQYQALTEHKIDIAFSRRQPKLDGKQFMVEKIYFDRLMAILPLNHPLAERKTLTLSELRNERFILFRPNEWTEMYEHILLLCQENGFSPNINCHPDNMRHLVTSVSSGLGISIAPKCIKFIAQDNCVCVPIDEVNLVLPLYMYYKREGLAPQLSELVKACLNKAPDIQVMLQS</sequence>
<keyword evidence="7" id="KW-1185">Reference proteome</keyword>
<organism evidence="6 7">
    <name type="scientific">Photobacterium gaetbulicola Gung47</name>
    <dbReference type="NCBI Taxonomy" id="658445"/>
    <lineage>
        <taxon>Bacteria</taxon>
        <taxon>Pseudomonadati</taxon>
        <taxon>Pseudomonadota</taxon>
        <taxon>Gammaproteobacteria</taxon>
        <taxon>Vibrionales</taxon>
        <taxon>Vibrionaceae</taxon>
        <taxon>Photobacterium</taxon>
    </lineage>
</organism>
<dbReference type="GO" id="GO:0032993">
    <property type="term" value="C:protein-DNA complex"/>
    <property type="evidence" value="ECO:0007669"/>
    <property type="project" value="TreeGrafter"/>
</dbReference>
<accession>A0A0C5W131</accession>
<evidence type="ECO:0000256" key="2">
    <source>
        <dbReference type="ARBA" id="ARBA00023015"/>
    </source>
</evidence>
<dbReference type="InterPro" id="IPR036388">
    <property type="entry name" value="WH-like_DNA-bd_sf"/>
</dbReference>
<dbReference type="HOGENOM" id="CLU_039613_6_2_6"/>
<dbReference type="PATRIC" id="fig|658445.3.peg.24"/>